<keyword evidence="2" id="KW-1185">Reference proteome</keyword>
<accession>A0A8R1TJ16</accession>
<dbReference type="Proteomes" id="UP000024404">
    <property type="component" value="Unassembled WGS sequence"/>
</dbReference>
<reference evidence="1" key="2">
    <citation type="submission" date="2022-06" db="UniProtKB">
        <authorList>
            <consortium name="EnsemblMetazoa"/>
        </authorList>
    </citation>
    <scope>IDENTIFICATION</scope>
</reference>
<organism evidence="1 2">
    <name type="scientific">Onchocerca volvulus</name>
    <dbReference type="NCBI Taxonomy" id="6282"/>
    <lineage>
        <taxon>Eukaryota</taxon>
        <taxon>Metazoa</taxon>
        <taxon>Ecdysozoa</taxon>
        <taxon>Nematoda</taxon>
        <taxon>Chromadorea</taxon>
        <taxon>Rhabditida</taxon>
        <taxon>Spirurina</taxon>
        <taxon>Spiruromorpha</taxon>
        <taxon>Filarioidea</taxon>
        <taxon>Onchocercidae</taxon>
        <taxon>Onchocerca</taxon>
    </lineage>
</organism>
<sequence length="100" mass="12001">MFTRNAQLRINSKLLLNVYTAQLRKWVSHIANKNHKSKEISKQILRRNYRCVISVLKLFREQMNEECISVRTNVLRDITQEYKWNFLKNCGDIQKLLHPA</sequence>
<dbReference type="EnsemblMetazoa" id="OVOC10510.1">
    <property type="protein sequence ID" value="OVOC10510.1"/>
    <property type="gene ID" value="WBGene00247319"/>
</dbReference>
<dbReference type="EMBL" id="CMVM020000343">
    <property type="status" value="NOT_ANNOTATED_CDS"/>
    <property type="molecule type" value="Genomic_DNA"/>
</dbReference>
<protein>
    <submittedName>
        <fullName evidence="1">Uncharacterized protein</fullName>
    </submittedName>
</protein>
<reference evidence="2" key="1">
    <citation type="submission" date="2013-10" db="EMBL/GenBank/DDBJ databases">
        <title>Genome sequencing of Onchocerca volvulus.</title>
        <authorList>
            <person name="Cotton J."/>
            <person name="Tsai J."/>
            <person name="Stanley E."/>
            <person name="Tracey A."/>
            <person name="Holroyd N."/>
            <person name="Lustigman S."/>
            <person name="Berriman M."/>
        </authorList>
    </citation>
    <scope>NUCLEOTIDE SEQUENCE</scope>
</reference>
<evidence type="ECO:0000313" key="1">
    <source>
        <dbReference type="EnsemblMetazoa" id="OVOC10510.1"/>
    </source>
</evidence>
<evidence type="ECO:0000313" key="2">
    <source>
        <dbReference type="Proteomes" id="UP000024404"/>
    </source>
</evidence>
<name>A0A8R1TJ16_ONCVO</name>
<proteinExistence type="predicted"/>
<dbReference type="AlphaFoldDB" id="A0A8R1TJ16"/>